<keyword evidence="1" id="KW-0812">Transmembrane</keyword>
<feature type="transmembrane region" description="Helical" evidence="1">
    <location>
        <begin position="7"/>
        <end position="29"/>
    </location>
</feature>
<organism evidence="2 3">
    <name type="scientific">Nocardioides turkmenicus</name>
    <dbReference type="NCBI Taxonomy" id="2711220"/>
    <lineage>
        <taxon>Bacteria</taxon>
        <taxon>Bacillati</taxon>
        <taxon>Actinomycetota</taxon>
        <taxon>Actinomycetes</taxon>
        <taxon>Propionibacteriales</taxon>
        <taxon>Nocardioidaceae</taxon>
        <taxon>Nocardioides</taxon>
    </lineage>
</organism>
<dbReference type="Proteomes" id="UP000483261">
    <property type="component" value="Unassembled WGS sequence"/>
</dbReference>
<accession>A0A6M1R8I4</accession>
<name>A0A6M1R8I4_9ACTN</name>
<gene>
    <name evidence="2" type="ORF">G5C66_07940</name>
</gene>
<dbReference type="AlphaFoldDB" id="A0A6M1R8I4"/>
<dbReference type="EMBL" id="JAALAA010000005">
    <property type="protein sequence ID" value="NGN92667.1"/>
    <property type="molecule type" value="Genomic_DNA"/>
</dbReference>
<evidence type="ECO:0000256" key="1">
    <source>
        <dbReference type="SAM" id="Phobius"/>
    </source>
</evidence>
<dbReference type="RefSeq" id="WP_165110415.1">
    <property type="nucleotide sequence ID" value="NZ_JAALAA010000005.1"/>
</dbReference>
<proteinExistence type="predicted"/>
<evidence type="ECO:0000313" key="2">
    <source>
        <dbReference type="EMBL" id="NGN92667.1"/>
    </source>
</evidence>
<reference evidence="2 3" key="1">
    <citation type="submission" date="2020-02" db="EMBL/GenBank/DDBJ databases">
        <title>Whole-genome analyses of novel actinobacteria.</title>
        <authorList>
            <person name="Sahin N."/>
        </authorList>
    </citation>
    <scope>NUCLEOTIDE SEQUENCE [LARGE SCALE GENOMIC DNA]</scope>
    <source>
        <strain evidence="2 3">KC13</strain>
    </source>
</reference>
<sequence length="187" mass="20228">MAGSHPVLVEIGVALAVLCVCLLVAGIVIRDAAADSTPEIVTDEKALEVRRERLAPHLEQVNAIPTPEGLRRTHDADVGECGYDSSDGRLVQAEAWFEWTATEPVAYDEVSRPAAVGYVEILDHLVEHGWRISERENLNGMVTAANPDFDSADLVHPSGVKIRTQFLGGVILGRLFFKGAPKVCSFA</sequence>
<evidence type="ECO:0000313" key="3">
    <source>
        <dbReference type="Proteomes" id="UP000483261"/>
    </source>
</evidence>
<keyword evidence="3" id="KW-1185">Reference proteome</keyword>
<comment type="caution">
    <text evidence="2">The sequence shown here is derived from an EMBL/GenBank/DDBJ whole genome shotgun (WGS) entry which is preliminary data.</text>
</comment>
<protein>
    <submittedName>
        <fullName evidence="2">Uncharacterized protein</fullName>
    </submittedName>
</protein>
<keyword evidence="1" id="KW-1133">Transmembrane helix</keyword>
<keyword evidence="1" id="KW-0472">Membrane</keyword>